<protein>
    <submittedName>
        <fullName evidence="9">Accessory gene regulator B family protein</fullName>
    </submittedName>
</protein>
<sequence>MIEKAADRLAGFIYEAADDAKFNKAILRYALIIVVNFVLTISFVMAVSALFGYWEEVAFGLFIFIILRAISGGYHFSTSTPCFILTTLTALAIPLVPLTVTGMNVLYAVSLVLFILFSPSNLQKQSRIPKKYYPVLKLVSVLFVGLTWPLYSEIMTMAIFTQALTMIHFTFWKGGENK</sequence>
<name>A0A927GS68_9BACL</name>
<keyword evidence="7 8" id="KW-0472">Membrane</keyword>
<evidence type="ECO:0000256" key="5">
    <source>
        <dbReference type="ARBA" id="ARBA00022801"/>
    </source>
</evidence>
<keyword evidence="4 8" id="KW-0812">Transmembrane</keyword>
<dbReference type="RefSeq" id="WP_190918474.1">
    <property type="nucleotide sequence ID" value="NZ_JACXIZ010000021.1"/>
</dbReference>
<feature type="transmembrane region" description="Helical" evidence="8">
    <location>
        <begin position="57"/>
        <end position="76"/>
    </location>
</feature>
<evidence type="ECO:0000256" key="7">
    <source>
        <dbReference type="ARBA" id="ARBA00023136"/>
    </source>
</evidence>
<keyword evidence="10" id="KW-1185">Reference proteome</keyword>
<dbReference type="Pfam" id="PF04647">
    <property type="entry name" value="AgrB"/>
    <property type="match status" value="1"/>
</dbReference>
<evidence type="ECO:0000256" key="1">
    <source>
        <dbReference type="ARBA" id="ARBA00022475"/>
    </source>
</evidence>
<dbReference type="GO" id="GO:0016020">
    <property type="term" value="C:membrane"/>
    <property type="evidence" value="ECO:0007669"/>
    <property type="project" value="InterPro"/>
</dbReference>
<evidence type="ECO:0000256" key="3">
    <source>
        <dbReference type="ARBA" id="ARBA00022670"/>
    </source>
</evidence>
<dbReference type="AlphaFoldDB" id="A0A927GS68"/>
<reference evidence="9" key="1">
    <citation type="submission" date="2020-09" db="EMBL/GenBank/DDBJ databases">
        <title>A novel bacterium of genus Paenibacillus, isolated from South China Sea.</title>
        <authorList>
            <person name="Huang H."/>
            <person name="Mo K."/>
            <person name="Hu Y."/>
        </authorList>
    </citation>
    <scope>NUCLEOTIDE SEQUENCE</scope>
    <source>
        <strain evidence="9">IB182496</strain>
    </source>
</reference>
<evidence type="ECO:0000256" key="8">
    <source>
        <dbReference type="SAM" id="Phobius"/>
    </source>
</evidence>
<evidence type="ECO:0000256" key="6">
    <source>
        <dbReference type="ARBA" id="ARBA00022989"/>
    </source>
</evidence>
<organism evidence="9 10">
    <name type="scientific">Paenibacillus sabuli</name>
    <dbReference type="NCBI Taxonomy" id="2772509"/>
    <lineage>
        <taxon>Bacteria</taxon>
        <taxon>Bacillati</taxon>
        <taxon>Bacillota</taxon>
        <taxon>Bacilli</taxon>
        <taxon>Bacillales</taxon>
        <taxon>Paenibacillaceae</taxon>
        <taxon>Paenibacillus</taxon>
    </lineage>
</organism>
<dbReference type="Proteomes" id="UP000621560">
    <property type="component" value="Unassembled WGS sequence"/>
</dbReference>
<dbReference type="EMBL" id="JACXIZ010000021">
    <property type="protein sequence ID" value="MBD2846243.1"/>
    <property type="molecule type" value="Genomic_DNA"/>
</dbReference>
<comment type="caution">
    <text evidence="9">The sequence shown here is derived from an EMBL/GenBank/DDBJ whole genome shotgun (WGS) entry which is preliminary data.</text>
</comment>
<feature type="transmembrane region" description="Helical" evidence="8">
    <location>
        <begin position="105"/>
        <end position="122"/>
    </location>
</feature>
<keyword evidence="1" id="KW-1003">Cell membrane</keyword>
<evidence type="ECO:0000256" key="2">
    <source>
        <dbReference type="ARBA" id="ARBA00022654"/>
    </source>
</evidence>
<dbReference type="SMART" id="SM00793">
    <property type="entry name" value="AgrB"/>
    <property type="match status" value="1"/>
</dbReference>
<evidence type="ECO:0000313" key="10">
    <source>
        <dbReference type="Proteomes" id="UP000621560"/>
    </source>
</evidence>
<dbReference type="GO" id="GO:0009372">
    <property type="term" value="P:quorum sensing"/>
    <property type="evidence" value="ECO:0007669"/>
    <property type="project" value="UniProtKB-KW"/>
</dbReference>
<dbReference type="InterPro" id="IPR006741">
    <property type="entry name" value="AgrB"/>
</dbReference>
<dbReference type="GO" id="GO:0006508">
    <property type="term" value="P:proteolysis"/>
    <property type="evidence" value="ECO:0007669"/>
    <property type="project" value="UniProtKB-KW"/>
</dbReference>
<keyword evidence="5" id="KW-0378">Hydrolase</keyword>
<keyword evidence="6 8" id="KW-1133">Transmembrane helix</keyword>
<dbReference type="GO" id="GO:0008233">
    <property type="term" value="F:peptidase activity"/>
    <property type="evidence" value="ECO:0007669"/>
    <property type="project" value="UniProtKB-KW"/>
</dbReference>
<feature type="transmembrane region" description="Helical" evidence="8">
    <location>
        <begin position="29"/>
        <end position="51"/>
    </location>
</feature>
<keyword evidence="2" id="KW-0673">Quorum sensing</keyword>
<evidence type="ECO:0000313" key="9">
    <source>
        <dbReference type="EMBL" id="MBD2846243.1"/>
    </source>
</evidence>
<feature type="transmembrane region" description="Helical" evidence="8">
    <location>
        <begin position="134"/>
        <end position="151"/>
    </location>
</feature>
<accession>A0A927GS68</accession>
<evidence type="ECO:0000256" key="4">
    <source>
        <dbReference type="ARBA" id="ARBA00022692"/>
    </source>
</evidence>
<keyword evidence="3" id="KW-0645">Protease</keyword>
<proteinExistence type="predicted"/>
<gene>
    <name evidence="9" type="ORF">IDH44_13640</name>
</gene>